<feature type="region of interest" description="Disordered" evidence="1">
    <location>
        <begin position="94"/>
        <end position="163"/>
    </location>
</feature>
<feature type="compositionally biased region" description="Low complexity" evidence="1">
    <location>
        <begin position="62"/>
        <end position="73"/>
    </location>
</feature>
<dbReference type="Proteomes" id="UP000829720">
    <property type="component" value="Unassembled WGS sequence"/>
</dbReference>
<dbReference type="EMBL" id="JAERUA010000013">
    <property type="protein sequence ID" value="KAI1892040.1"/>
    <property type="molecule type" value="Genomic_DNA"/>
</dbReference>
<reference evidence="2" key="1">
    <citation type="submission" date="2021-01" db="EMBL/GenBank/DDBJ databases">
        <authorList>
            <person name="Zahm M."/>
            <person name="Roques C."/>
            <person name="Cabau C."/>
            <person name="Klopp C."/>
            <person name="Donnadieu C."/>
            <person name="Jouanno E."/>
            <person name="Lampietro C."/>
            <person name="Louis A."/>
            <person name="Herpin A."/>
            <person name="Echchiki A."/>
            <person name="Berthelot C."/>
            <person name="Parey E."/>
            <person name="Roest-Crollius H."/>
            <person name="Braasch I."/>
            <person name="Postlethwait J."/>
            <person name="Bobe J."/>
            <person name="Montfort J."/>
            <person name="Bouchez O."/>
            <person name="Begum T."/>
            <person name="Mejri S."/>
            <person name="Adams A."/>
            <person name="Chen W.-J."/>
            <person name="Guiguen Y."/>
        </authorList>
    </citation>
    <scope>NUCLEOTIDE SEQUENCE</scope>
    <source>
        <tissue evidence="2">Blood</tissue>
    </source>
</reference>
<evidence type="ECO:0000256" key="1">
    <source>
        <dbReference type="SAM" id="MobiDB-lite"/>
    </source>
</evidence>
<feature type="compositionally biased region" description="Basic and acidic residues" evidence="1">
    <location>
        <begin position="128"/>
        <end position="147"/>
    </location>
</feature>
<evidence type="ECO:0000313" key="2">
    <source>
        <dbReference type="EMBL" id="KAI1892040.1"/>
    </source>
</evidence>
<name>A0A8T3D7A4_9TELE</name>
<feature type="compositionally biased region" description="Basic residues" evidence="1">
    <location>
        <begin position="153"/>
        <end position="163"/>
    </location>
</feature>
<keyword evidence="3" id="KW-1185">Reference proteome</keyword>
<proteinExistence type="predicted"/>
<sequence length="163" mass="17836">MGCNLPTSYLVDGTPVTPYKQNVSRSGYGASCARDRQEANRHLRGSSVGWVGRARGSSPNTRSSSAKQIAAAAHHTAEARESVSLVLKQLLNSPGYIRRKTLSKPLKKKGTNALHKEHRAPSSSQIPEPDRENGRDGRSTPEQRDGCADLTHPRARWASRGRR</sequence>
<evidence type="ECO:0000313" key="3">
    <source>
        <dbReference type="Proteomes" id="UP000829720"/>
    </source>
</evidence>
<feature type="compositionally biased region" description="Basic residues" evidence="1">
    <location>
        <begin position="97"/>
        <end position="110"/>
    </location>
</feature>
<comment type="caution">
    <text evidence="2">The sequence shown here is derived from an EMBL/GenBank/DDBJ whole genome shotgun (WGS) entry which is preliminary data.</text>
</comment>
<protein>
    <submittedName>
        <fullName evidence="2">Uncharacterized protein</fullName>
    </submittedName>
</protein>
<gene>
    <name evidence="2" type="ORF">AGOR_G00149890</name>
</gene>
<organism evidence="2 3">
    <name type="scientific">Albula goreensis</name>
    <dbReference type="NCBI Taxonomy" id="1534307"/>
    <lineage>
        <taxon>Eukaryota</taxon>
        <taxon>Metazoa</taxon>
        <taxon>Chordata</taxon>
        <taxon>Craniata</taxon>
        <taxon>Vertebrata</taxon>
        <taxon>Euteleostomi</taxon>
        <taxon>Actinopterygii</taxon>
        <taxon>Neopterygii</taxon>
        <taxon>Teleostei</taxon>
        <taxon>Albuliformes</taxon>
        <taxon>Albulidae</taxon>
        <taxon>Albula</taxon>
    </lineage>
</organism>
<feature type="region of interest" description="Disordered" evidence="1">
    <location>
        <begin position="22"/>
        <end position="73"/>
    </location>
</feature>
<accession>A0A8T3D7A4</accession>
<dbReference type="AlphaFoldDB" id="A0A8T3D7A4"/>